<dbReference type="EMBL" id="JARZAK010000002">
    <property type="protein sequence ID" value="MDY7257115.1"/>
    <property type="molecule type" value="Genomic_DNA"/>
</dbReference>
<dbReference type="Pfam" id="PF03118">
    <property type="entry name" value="RNA_pol_A_CTD"/>
    <property type="match status" value="1"/>
</dbReference>
<proteinExistence type="predicted"/>
<keyword evidence="2" id="KW-0240">DNA-directed RNA polymerase</keyword>
<evidence type="ECO:0000313" key="2">
    <source>
        <dbReference type="EMBL" id="MDY7257115.1"/>
    </source>
</evidence>
<dbReference type="Proteomes" id="UP001292913">
    <property type="component" value="Unassembled WGS sequence"/>
</dbReference>
<keyword evidence="3" id="KW-1185">Reference proteome</keyword>
<name>A0ABU5HLP7_9BACE</name>
<comment type="caution">
    <text evidence="2">The sequence shown here is derived from an EMBL/GenBank/DDBJ whole genome shotgun (WGS) entry which is preliminary data.</text>
</comment>
<reference evidence="2 3" key="1">
    <citation type="submission" date="2023-04" db="EMBL/GenBank/DDBJ databases">
        <title>Bacteroides pacosi sp. nov., isolated from the fecal material of an alpaca.</title>
        <authorList>
            <person name="Miller S."/>
            <person name="Hendry M."/>
            <person name="King J."/>
            <person name="Sankaranarayanan K."/>
            <person name="Lawson P.A."/>
        </authorList>
    </citation>
    <scope>NUCLEOTIDE SEQUENCE [LARGE SCALE GENOMIC DNA]</scope>
    <source>
        <strain evidence="2 3">A2-P53</strain>
    </source>
</reference>
<protein>
    <submittedName>
        <fullName evidence="2">DNA-directed RNA polymerase subunit alpha C-terminal domain-containing protein</fullName>
    </submittedName>
</protein>
<feature type="domain" description="RNA polymerase alpha subunit C-terminal" evidence="1">
    <location>
        <begin position="195"/>
        <end position="261"/>
    </location>
</feature>
<dbReference type="GO" id="GO:0000428">
    <property type="term" value="C:DNA-directed RNA polymerase complex"/>
    <property type="evidence" value="ECO:0007669"/>
    <property type="project" value="UniProtKB-KW"/>
</dbReference>
<dbReference type="RefSeq" id="WP_217721148.1">
    <property type="nucleotide sequence ID" value="NZ_JARZAK010000002.1"/>
</dbReference>
<gene>
    <name evidence="2" type="ORF">QHG74_05230</name>
</gene>
<evidence type="ECO:0000259" key="1">
    <source>
        <dbReference type="Pfam" id="PF03118"/>
    </source>
</evidence>
<dbReference type="InterPro" id="IPR011260">
    <property type="entry name" value="RNAP_asu_C"/>
</dbReference>
<sequence length="280" mass="33539">MTTKQWIGIEEAAEKYQVSIRRINTWCKRQEITFTEIDHYLMLDENSLLECIERNTQLALTNEEFERRKEKLIRENEENLFILQSLAPLTPMMRLIIKELAGMIQNENRRRMFLFVTLEGNFKKYAEESCQDFFYIRREFQILIRDIQSRIGFLKTYKDEMTYLKAALRLYEMNFGRNLFSKNSLEKESPAAREKKNAIHLLNTPIRDFEFDPRSSRVLGENGVQTLRDLLKITYKYGWNRINKLPNIGPTSLNKLINRLKQLNILDDEEGCYLYKYLDE</sequence>
<evidence type="ECO:0000313" key="3">
    <source>
        <dbReference type="Proteomes" id="UP001292913"/>
    </source>
</evidence>
<organism evidence="2 3">
    <name type="scientific">Bacteroides vicugnae</name>
    <dbReference type="NCBI Taxonomy" id="3037989"/>
    <lineage>
        <taxon>Bacteria</taxon>
        <taxon>Pseudomonadati</taxon>
        <taxon>Bacteroidota</taxon>
        <taxon>Bacteroidia</taxon>
        <taxon>Bacteroidales</taxon>
        <taxon>Bacteroidaceae</taxon>
        <taxon>Bacteroides</taxon>
    </lineage>
</organism>
<accession>A0ABU5HLP7</accession>
<keyword evidence="2" id="KW-0804">Transcription</keyword>